<comment type="caution">
    <text evidence="1">The sequence shown here is derived from an EMBL/GenBank/DDBJ whole genome shotgun (WGS) entry which is preliminary data.</text>
</comment>
<gene>
    <name evidence="1" type="ORF">RM520_06970</name>
</gene>
<keyword evidence="2" id="KW-1185">Reference proteome</keyword>
<dbReference type="Gene3D" id="1.20.1440.30">
    <property type="entry name" value="Biosynthetic Protein domain"/>
    <property type="match status" value="1"/>
</dbReference>
<proteinExistence type="predicted"/>
<evidence type="ECO:0000313" key="2">
    <source>
        <dbReference type="Proteomes" id="UP001250662"/>
    </source>
</evidence>
<dbReference type="EMBL" id="JAVRHU010000002">
    <property type="protein sequence ID" value="MDT0621358.1"/>
    <property type="molecule type" value="Genomic_DNA"/>
</dbReference>
<dbReference type="Pfam" id="PF05139">
    <property type="entry name" value="Erythro_esteras"/>
    <property type="match status" value="1"/>
</dbReference>
<dbReference type="SUPFAM" id="SSF159501">
    <property type="entry name" value="EreA/ChaN-like"/>
    <property type="match status" value="1"/>
</dbReference>
<accession>A0ABU3BGQ7</accession>
<dbReference type="PANTHER" id="PTHR31299:SF0">
    <property type="entry name" value="ESTERASE, PUTATIVE (AFU_ORTHOLOGUE AFUA_1G05850)-RELATED"/>
    <property type="match status" value="1"/>
</dbReference>
<evidence type="ECO:0000313" key="1">
    <source>
        <dbReference type="EMBL" id="MDT0621358.1"/>
    </source>
</evidence>
<dbReference type="InterPro" id="IPR007815">
    <property type="entry name" value="Emycin_Estase"/>
</dbReference>
<reference evidence="1 2" key="1">
    <citation type="submission" date="2023-09" db="EMBL/GenBank/DDBJ databases">
        <authorList>
            <person name="Rey-Velasco X."/>
        </authorList>
    </citation>
    <scope>NUCLEOTIDE SEQUENCE [LARGE SCALE GENOMIC DNA]</scope>
    <source>
        <strain evidence="1 2">P007</strain>
    </source>
</reference>
<dbReference type="CDD" id="cd14728">
    <property type="entry name" value="Ere-like"/>
    <property type="match status" value="1"/>
</dbReference>
<dbReference type="PANTHER" id="PTHR31299">
    <property type="entry name" value="ESTERASE, PUTATIVE (AFU_ORTHOLOGUE AFUA_1G05850)-RELATED"/>
    <property type="match status" value="1"/>
</dbReference>
<dbReference type="RefSeq" id="WP_311387454.1">
    <property type="nucleotide sequence ID" value="NZ_JAVRHU010000002.1"/>
</dbReference>
<protein>
    <submittedName>
        <fullName evidence="1">Erythromycin esterase family protein</fullName>
    </submittedName>
</protein>
<dbReference type="Proteomes" id="UP001250662">
    <property type="component" value="Unassembled WGS sequence"/>
</dbReference>
<sequence length="425" mass="49688">MISLFRIIVTTVIVLTGSQVFGQSYLKNSNQYIFPFKTIDSEVLSNHIEKIADSTRIIGLGEVSHYTKECYEIKHQIIKKLIEKDFNGLVLEVDFGQALLWNDYVTNGIGDIDKLIAASGWFTYRTQEFKDLLLDIRNYNLTANKPFQVFGMEMTAMNHNLAWLSSYFKAYLNSSEELIESLTNERKIVAFEKHEQVEILSYWNLYYAIKDTLENNIALLIETGGKEKYEIALRIAEITRQYATYISQDEFYLKVEFRDQFSTRNVLWCMDYLGENSKIAIWAHNGHVVKKSVLFDYDILGYYLSEWFDDQYYAIGFTFNEGDFGAFSSNGFKKWTLPKMKTNSLTKDFDSFQSPYLFFDIRFYTGNSAYQQSSILNQELPIRTDISESFSDKKNVSMNINLSNSYDMLIYIEKTNYPTTIEWDR</sequence>
<organism evidence="1 2">
    <name type="scientific">Croceitalea vernalis</name>
    <dbReference type="NCBI Taxonomy" id="3075599"/>
    <lineage>
        <taxon>Bacteria</taxon>
        <taxon>Pseudomonadati</taxon>
        <taxon>Bacteroidota</taxon>
        <taxon>Flavobacteriia</taxon>
        <taxon>Flavobacteriales</taxon>
        <taxon>Flavobacteriaceae</taxon>
        <taxon>Croceitalea</taxon>
    </lineage>
</organism>
<name>A0ABU3BGQ7_9FLAO</name>
<dbReference type="InterPro" id="IPR052036">
    <property type="entry name" value="Hydrolase/PRTase-associated"/>
</dbReference>
<dbReference type="Gene3D" id="3.40.1660.10">
    <property type="entry name" value="EreA-like (biosynthetic domain)"/>
    <property type="match status" value="1"/>
</dbReference>
<dbReference type="Gene3D" id="3.30.1870.10">
    <property type="entry name" value="EreA-like, domain 2"/>
    <property type="match status" value="1"/>
</dbReference>